<organism evidence="1 2">
    <name type="scientific">Alternaria arborescens</name>
    <dbReference type="NCBI Taxonomy" id="156630"/>
    <lineage>
        <taxon>Eukaryota</taxon>
        <taxon>Fungi</taxon>
        <taxon>Dikarya</taxon>
        <taxon>Ascomycota</taxon>
        <taxon>Pezizomycotina</taxon>
        <taxon>Dothideomycetes</taxon>
        <taxon>Pleosporomycetidae</taxon>
        <taxon>Pleosporales</taxon>
        <taxon>Pleosporineae</taxon>
        <taxon>Pleosporaceae</taxon>
        <taxon>Alternaria</taxon>
        <taxon>Alternaria sect. Alternaria</taxon>
    </lineage>
</organism>
<evidence type="ECO:0000313" key="2">
    <source>
        <dbReference type="Proteomes" id="UP000293823"/>
    </source>
</evidence>
<dbReference type="AlphaFoldDB" id="A0A4V1X5L0"/>
<dbReference type="Proteomes" id="UP000293823">
    <property type="component" value="Unassembled WGS sequence"/>
</dbReference>
<protein>
    <submittedName>
        <fullName evidence="1">Uncharacterized protein</fullName>
    </submittedName>
</protein>
<sequence length="171" mass="19492">MAQNGDVSLADLYQDLINCPPGVTRSTKLQTYCETFWSRLKYNPLPSSVLIDDFIRLLQNDDDLLLARLVIPPLRPTVDPPDNPILLEILGHINSDRTTIQSLNSRPQLYGTQTNAHFLEEKRILQETELYRASLLLYGHSNTNEAQRQRLQEWLAAYPTEEAATSVLSKQ</sequence>
<keyword evidence="2" id="KW-1185">Reference proteome</keyword>
<gene>
    <name evidence="1" type="ORF">AA0113_g6028</name>
</gene>
<name>A0A4V1X5L0_9PLEO</name>
<evidence type="ECO:0000313" key="1">
    <source>
        <dbReference type="EMBL" id="RYO63358.1"/>
    </source>
</evidence>
<proteinExistence type="predicted"/>
<accession>A0A4V1X5L0</accession>
<reference evidence="2" key="1">
    <citation type="journal article" date="2019" name="bioRxiv">
        <title>Genomics, evolutionary history and diagnostics of the Alternaria alternata species group including apple and Asian pear pathotypes.</title>
        <authorList>
            <person name="Armitage A.D."/>
            <person name="Cockerton H.M."/>
            <person name="Sreenivasaprasad S."/>
            <person name="Woodhall J.W."/>
            <person name="Lane C.R."/>
            <person name="Harrison R.J."/>
            <person name="Clarkson J.P."/>
        </authorList>
    </citation>
    <scope>NUCLEOTIDE SEQUENCE [LARGE SCALE GENOMIC DNA]</scope>
    <source>
        <strain evidence="2">RGR 97.0016</strain>
    </source>
</reference>
<dbReference type="EMBL" id="PEJP01000021">
    <property type="protein sequence ID" value="RYO63358.1"/>
    <property type="molecule type" value="Genomic_DNA"/>
</dbReference>
<dbReference type="OrthoDB" id="3799928at2759"/>
<comment type="caution">
    <text evidence="1">The sequence shown here is derived from an EMBL/GenBank/DDBJ whole genome shotgun (WGS) entry which is preliminary data.</text>
</comment>